<dbReference type="InterPro" id="IPR027417">
    <property type="entry name" value="P-loop_NTPase"/>
</dbReference>
<organism evidence="1 2">
    <name type="scientific">Rozella allomycis (strain CSF55)</name>
    <dbReference type="NCBI Taxonomy" id="988480"/>
    <lineage>
        <taxon>Eukaryota</taxon>
        <taxon>Fungi</taxon>
        <taxon>Fungi incertae sedis</taxon>
        <taxon>Cryptomycota</taxon>
        <taxon>Cryptomycota incertae sedis</taxon>
        <taxon>Rozella</taxon>
    </lineage>
</organism>
<dbReference type="EMBL" id="KE560891">
    <property type="protein sequence ID" value="EPZ35049.1"/>
    <property type="molecule type" value="Genomic_DNA"/>
</dbReference>
<dbReference type="SUPFAM" id="SSF52540">
    <property type="entry name" value="P-loop containing nucleoside triphosphate hydrolases"/>
    <property type="match status" value="1"/>
</dbReference>
<gene>
    <name evidence="1" type="ORF">O9G_006021</name>
</gene>
<dbReference type="STRING" id="988480.A0A075AY34"/>
<name>A0A075AY34_ROZAC</name>
<proteinExistence type="predicted"/>
<protein>
    <submittedName>
        <fullName evidence="1">Uncharacterized protein</fullName>
    </submittedName>
</protein>
<dbReference type="Proteomes" id="UP000030755">
    <property type="component" value="Unassembled WGS sequence"/>
</dbReference>
<reference evidence="1 2" key="1">
    <citation type="journal article" date="2013" name="Curr. Biol.">
        <title>Shared signatures of parasitism and phylogenomics unite Cryptomycota and microsporidia.</title>
        <authorList>
            <person name="James T.Y."/>
            <person name="Pelin A."/>
            <person name="Bonen L."/>
            <person name="Ahrendt S."/>
            <person name="Sain D."/>
            <person name="Corradi N."/>
            <person name="Stajich J.E."/>
        </authorList>
    </citation>
    <scope>NUCLEOTIDE SEQUENCE [LARGE SCALE GENOMIC DNA]</scope>
    <source>
        <strain evidence="1 2">CSF55</strain>
    </source>
</reference>
<dbReference type="HOGENOM" id="CLU_001324_11_1_1"/>
<keyword evidence="2" id="KW-1185">Reference proteome</keyword>
<accession>A0A075AY34</accession>
<evidence type="ECO:0000313" key="2">
    <source>
        <dbReference type="Proteomes" id="UP000030755"/>
    </source>
</evidence>
<evidence type="ECO:0000313" key="1">
    <source>
        <dbReference type="EMBL" id="EPZ35049.1"/>
    </source>
</evidence>
<dbReference type="OrthoDB" id="2416799at2759"/>
<dbReference type="AlphaFoldDB" id="A0A075AY34"/>
<sequence>MTINKAHGQTLKKVGIFVPGPVFTHGQLYVTLSRARSISVLKLQQSKSITSHKRCFS</sequence>